<dbReference type="RefSeq" id="WP_144911957.1">
    <property type="nucleotide sequence ID" value="NZ_VLLI01000005.1"/>
</dbReference>
<dbReference type="SUPFAM" id="SSF51126">
    <property type="entry name" value="Pectin lyase-like"/>
    <property type="match status" value="1"/>
</dbReference>
<dbReference type="InterPro" id="IPR012334">
    <property type="entry name" value="Pectin_lyas_fold"/>
</dbReference>
<evidence type="ECO:0000259" key="2">
    <source>
        <dbReference type="Pfam" id="PF13229"/>
    </source>
</evidence>
<gene>
    <name evidence="3" type="ORF">JN11_01909</name>
</gene>
<dbReference type="EMBL" id="VLLI01000005">
    <property type="protein sequence ID" value="TWJ00653.1"/>
    <property type="molecule type" value="Genomic_DNA"/>
</dbReference>
<dbReference type="Proteomes" id="UP000317010">
    <property type="component" value="Unassembled WGS sequence"/>
</dbReference>
<dbReference type="OrthoDB" id="901313at2"/>
<keyword evidence="4" id="KW-1185">Reference proteome</keyword>
<sequence>MSQKNPCWHCHVLAVVAISVLSFLSSCKKDQAVNADSSTTANSSITGTKKAAGAVATAGTLAQTYVVSGVVNLTGASNLTISGKSIAGGTVAAITLSNCHDVVISNCKLYNSTNVGIYLYNCYNITIKQNYFTNVSTGVYVDHSANGGIIVNSNQFLNMQGPLPRGQFVQFNNVIGINNQINSNIGENILGQSYPEDAISLYQCQGTATCPISVSGNEIRGGGPSTSGGGIMLGDSGGAYIVASGNTLVNPGQYGMAISGGSNNSIINNLIYGVSQSFTNIGLYVDPIGGYTITNSTVSGNRIKFYNAAGAVNGAWLASGVTTPSGWSTNNWDANIDASILPATLITYH</sequence>
<reference evidence="3 4" key="1">
    <citation type="submission" date="2019-07" db="EMBL/GenBank/DDBJ databases">
        <title>Genomic Encyclopedia of Archaeal and Bacterial Type Strains, Phase II (KMG-II): from individual species to whole genera.</title>
        <authorList>
            <person name="Goeker M."/>
        </authorList>
    </citation>
    <scope>NUCLEOTIDE SEQUENCE [LARGE SCALE GENOMIC DNA]</scope>
    <source>
        <strain evidence="3 4">ATCC BAA-1854</strain>
    </source>
</reference>
<dbReference type="InterPro" id="IPR006626">
    <property type="entry name" value="PbH1"/>
</dbReference>
<protein>
    <submittedName>
        <fullName evidence="3">Parallel beta-helix repeat protein</fullName>
    </submittedName>
</protein>
<feature type="signal peptide" evidence="1">
    <location>
        <begin position="1"/>
        <end position="28"/>
    </location>
</feature>
<comment type="caution">
    <text evidence="3">The sequence shown here is derived from an EMBL/GenBank/DDBJ whole genome shotgun (WGS) entry which is preliminary data.</text>
</comment>
<dbReference type="NCBIfam" id="TIGR03804">
    <property type="entry name" value="para_beta_helix"/>
    <property type="match status" value="1"/>
</dbReference>
<evidence type="ECO:0000256" key="1">
    <source>
        <dbReference type="SAM" id="SignalP"/>
    </source>
</evidence>
<dbReference type="PROSITE" id="PS51257">
    <property type="entry name" value="PROKAR_LIPOPROTEIN"/>
    <property type="match status" value="1"/>
</dbReference>
<dbReference type="Gene3D" id="2.160.20.10">
    <property type="entry name" value="Single-stranded right-handed beta-helix, Pectin lyase-like"/>
    <property type="match status" value="1"/>
</dbReference>
<dbReference type="AlphaFoldDB" id="A0A562U4A9"/>
<feature type="domain" description="Right handed beta helix" evidence="2">
    <location>
        <begin position="70"/>
        <end position="158"/>
    </location>
</feature>
<dbReference type="SMART" id="SM00710">
    <property type="entry name" value="PbH1"/>
    <property type="match status" value="8"/>
</dbReference>
<dbReference type="InterPro" id="IPR011050">
    <property type="entry name" value="Pectin_lyase_fold/virulence"/>
</dbReference>
<keyword evidence="1" id="KW-0732">Signal</keyword>
<name>A0A562U4A9_9SPHI</name>
<organism evidence="3 4">
    <name type="scientific">Mucilaginibacter frigoritolerans</name>
    <dbReference type="NCBI Taxonomy" id="652788"/>
    <lineage>
        <taxon>Bacteria</taxon>
        <taxon>Pseudomonadati</taxon>
        <taxon>Bacteroidota</taxon>
        <taxon>Sphingobacteriia</taxon>
        <taxon>Sphingobacteriales</taxon>
        <taxon>Sphingobacteriaceae</taxon>
        <taxon>Mucilaginibacter</taxon>
    </lineage>
</organism>
<proteinExistence type="predicted"/>
<evidence type="ECO:0000313" key="3">
    <source>
        <dbReference type="EMBL" id="TWJ00653.1"/>
    </source>
</evidence>
<dbReference type="InterPro" id="IPR022441">
    <property type="entry name" value="Para_beta_helix_rpt-2"/>
</dbReference>
<feature type="chain" id="PRO_5022020049" evidence="1">
    <location>
        <begin position="29"/>
        <end position="349"/>
    </location>
</feature>
<accession>A0A562U4A9</accession>
<feature type="domain" description="Right handed beta helix" evidence="2">
    <location>
        <begin position="199"/>
        <end position="302"/>
    </location>
</feature>
<dbReference type="InterPro" id="IPR039448">
    <property type="entry name" value="Beta_helix"/>
</dbReference>
<dbReference type="Pfam" id="PF13229">
    <property type="entry name" value="Beta_helix"/>
    <property type="match status" value="2"/>
</dbReference>
<evidence type="ECO:0000313" key="4">
    <source>
        <dbReference type="Proteomes" id="UP000317010"/>
    </source>
</evidence>